<evidence type="ECO:0000313" key="2">
    <source>
        <dbReference type="EMBL" id="TYC11592.1"/>
    </source>
</evidence>
<dbReference type="AlphaFoldDB" id="A0A5D0U1X5"/>
<dbReference type="InterPro" id="IPR046549">
    <property type="entry name" value="DUF6703"/>
</dbReference>
<dbReference type="EMBL" id="VSFF01000010">
    <property type="protein sequence ID" value="TYC11592.1"/>
    <property type="molecule type" value="Genomic_DNA"/>
</dbReference>
<sequence>METRDGRRGERGTGLRAAVERASATPVVFLHRLPRWVLLVAVFVLLVAGMAGTGWVAAAAVLVLAAALAWFAYLNWPALDGSGRALRAVALVVLVGFALGRGLGRF</sequence>
<comment type="caution">
    <text evidence="2">The sequence shown here is derived from an EMBL/GenBank/DDBJ whole genome shotgun (WGS) entry which is preliminary data.</text>
</comment>
<keyword evidence="1" id="KW-0472">Membrane</keyword>
<keyword evidence="3" id="KW-1185">Reference proteome</keyword>
<dbReference type="Proteomes" id="UP000322634">
    <property type="component" value="Unassembled WGS sequence"/>
</dbReference>
<name>A0A5D0U1X5_9ACTN</name>
<feature type="transmembrane region" description="Helical" evidence="1">
    <location>
        <begin position="40"/>
        <end position="73"/>
    </location>
</feature>
<dbReference type="RefSeq" id="WP_148352687.1">
    <property type="nucleotide sequence ID" value="NZ_JBHSBF010000011.1"/>
</dbReference>
<dbReference type="Pfam" id="PF20444">
    <property type="entry name" value="DUF6703"/>
    <property type="match status" value="1"/>
</dbReference>
<accession>A0A5D0U1X5</accession>
<evidence type="ECO:0000313" key="3">
    <source>
        <dbReference type="Proteomes" id="UP000322634"/>
    </source>
</evidence>
<organism evidence="2 3">
    <name type="scientific">Actinomadura syzygii</name>
    <dbReference type="NCBI Taxonomy" id="1427538"/>
    <lineage>
        <taxon>Bacteria</taxon>
        <taxon>Bacillati</taxon>
        <taxon>Actinomycetota</taxon>
        <taxon>Actinomycetes</taxon>
        <taxon>Streptosporangiales</taxon>
        <taxon>Thermomonosporaceae</taxon>
        <taxon>Actinomadura</taxon>
    </lineage>
</organism>
<keyword evidence="1" id="KW-1133">Transmembrane helix</keyword>
<gene>
    <name evidence="2" type="ORF">FXF65_26175</name>
</gene>
<protein>
    <submittedName>
        <fullName evidence="2">Uncharacterized protein</fullName>
    </submittedName>
</protein>
<keyword evidence="1" id="KW-0812">Transmembrane</keyword>
<proteinExistence type="predicted"/>
<evidence type="ECO:0000256" key="1">
    <source>
        <dbReference type="SAM" id="Phobius"/>
    </source>
</evidence>
<feature type="transmembrane region" description="Helical" evidence="1">
    <location>
        <begin position="85"/>
        <end position="104"/>
    </location>
</feature>
<reference evidence="2 3" key="1">
    <citation type="submission" date="2019-08" db="EMBL/GenBank/DDBJ databases">
        <title>Actinomadura sp. nov. CYP1-5 isolated from mountain soil.</title>
        <authorList>
            <person name="Songsumanus A."/>
            <person name="Kuncharoen N."/>
            <person name="Kudo T."/>
            <person name="Yuki M."/>
            <person name="Igarashi Y."/>
            <person name="Tanasupawat S."/>
        </authorList>
    </citation>
    <scope>NUCLEOTIDE SEQUENCE [LARGE SCALE GENOMIC DNA]</scope>
    <source>
        <strain evidence="2 3">GKU157</strain>
    </source>
</reference>